<proteinExistence type="inferred from homology"/>
<comment type="caution">
    <text evidence="4">The sequence shown here is derived from an EMBL/GenBank/DDBJ whole genome shotgun (WGS) entry which is preliminary data.</text>
</comment>
<keyword evidence="2" id="KW-0963">Cytoplasm</keyword>
<name>A0ABV7UTE2_9GAMM</name>
<comment type="similarity">
    <text evidence="1 2">Belongs to the CutC family.</text>
</comment>
<dbReference type="InterPro" id="IPR005627">
    <property type="entry name" value="CutC-like"/>
</dbReference>
<evidence type="ECO:0000313" key="5">
    <source>
        <dbReference type="Proteomes" id="UP001595724"/>
    </source>
</evidence>
<keyword evidence="5" id="KW-1185">Reference proteome</keyword>
<evidence type="ECO:0000313" key="4">
    <source>
        <dbReference type="EMBL" id="MFC3660270.1"/>
    </source>
</evidence>
<comment type="caution">
    <text evidence="2">Once thought to be involved in copper homeostasis, experiments in E.coli have shown this is not the case.</text>
</comment>
<dbReference type="EMBL" id="JBHRYF010000008">
    <property type="protein sequence ID" value="MFC3660270.1"/>
    <property type="molecule type" value="Genomic_DNA"/>
</dbReference>
<gene>
    <name evidence="2" type="primary">cutC</name>
    <name evidence="4" type="ORF">ACFOM9_09355</name>
</gene>
<comment type="subcellular location">
    <subcellularLocation>
        <location evidence="2">Cytoplasm</location>
    </subcellularLocation>
</comment>
<dbReference type="InterPro" id="IPR036822">
    <property type="entry name" value="CutC-like_dom_sf"/>
</dbReference>
<dbReference type="Proteomes" id="UP001595724">
    <property type="component" value="Unassembled WGS sequence"/>
</dbReference>
<dbReference type="PANTHER" id="PTHR12598">
    <property type="entry name" value="COPPER HOMEOSTASIS PROTEIN CUTC"/>
    <property type="match status" value="1"/>
</dbReference>
<evidence type="ECO:0000256" key="3">
    <source>
        <dbReference type="SAM" id="MobiDB-lite"/>
    </source>
</evidence>
<dbReference type="Pfam" id="PF03932">
    <property type="entry name" value="CutC"/>
    <property type="match status" value="1"/>
</dbReference>
<reference evidence="5" key="1">
    <citation type="journal article" date="2019" name="Int. J. Syst. Evol. Microbiol.">
        <title>The Global Catalogue of Microorganisms (GCM) 10K type strain sequencing project: providing services to taxonomists for standard genome sequencing and annotation.</title>
        <authorList>
            <consortium name="The Broad Institute Genomics Platform"/>
            <consortium name="The Broad Institute Genome Sequencing Center for Infectious Disease"/>
            <person name="Wu L."/>
            <person name="Ma J."/>
        </authorList>
    </citation>
    <scope>NUCLEOTIDE SEQUENCE [LARGE SCALE GENOMIC DNA]</scope>
    <source>
        <strain evidence="5">KCTC 42211</strain>
    </source>
</reference>
<protein>
    <recommendedName>
        <fullName evidence="2">PF03932 family protein CutC</fullName>
    </recommendedName>
</protein>
<evidence type="ECO:0000256" key="1">
    <source>
        <dbReference type="ARBA" id="ARBA00007768"/>
    </source>
</evidence>
<organism evidence="4 5">
    <name type="scientific">Luteimonas notoginsengisoli</name>
    <dbReference type="NCBI Taxonomy" id="1578200"/>
    <lineage>
        <taxon>Bacteria</taxon>
        <taxon>Pseudomonadati</taxon>
        <taxon>Pseudomonadota</taxon>
        <taxon>Gammaproteobacteria</taxon>
        <taxon>Lysobacterales</taxon>
        <taxon>Lysobacteraceae</taxon>
        <taxon>Luteimonas</taxon>
    </lineage>
</organism>
<dbReference type="RefSeq" id="WP_386709427.1">
    <property type="nucleotide sequence ID" value="NZ_JBHRYF010000008.1"/>
</dbReference>
<dbReference type="HAMAP" id="MF_00795">
    <property type="entry name" value="CutC"/>
    <property type="match status" value="1"/>
</dbReference>
<dbReference type="PANTHER" id="PTHR12598:SF0">
    <property type="entry name" value="COPPER HOMEOSTASIS PROTEIN CUTC HOMOLOG"/>
    <property type="match status" value="1"/>
</dbReference>
<accession>A0ABV7UTE2</accession>
<sequence>MSPDAAAHGRGAGDACVLEIAANSLASALAAQDGGADRIELCAALEIGGLTPSHAQISLVRERLSIPIHVLVRPRAGDFAYSAEEHATMLADVAHCVALGCEGVVVGALDRDGEVDAVRCRELVDAAGGLDLTFHRAIDVSRDLLRSLDQAIELGFHRILSSGGAASAPRGADRLRDLVERAAGRIAVMPGGGVDAGNVAALATATGAREFHASAKRALPSAMRHAPRETLGMEEGESRSDADQVRRIAQRCGRFANRHEPGFPRRRYRRDACAPGPGGAAGR</sequence>
<feature type="region of interest" description="Disordered" evidence="3">
    <location>
        <begin position="221"/>
        <end position="243"/>
    </location>
</feature>
<dbReference type="Gene3D" id="3.20.20.380">
    <property type="entry name" value="Copper homeostasis (CutC) domain"/>
    <property type="match status" value="1"/>
</dbReference>
<evidence type="ECO:0000256" key="2">
    <source>
        <dbReference type="HAMAP-Rule" id="MF_00795"/>
    </source>
</evidence>
<feature type="region of interest" description="Disordered" evidence="3">
    <location>
        <begin position="256"/>
        <end position="283"/>
    </location>
</feature>
<dbReference type="SUPFAM" id="SSF110395">
    <property type="entry name" value="CutC-like"/>
    <property type="match status" value="1"/>
</dbReference>